<keyword evidence="4" id="KW-0349">Heme</keyword>
<evidence type="ECO:0000313" key="18">
    <source>
        <dbReference type="EMBL" id="AKS33248.1"/>
    </source>
</evidence>
<evidence type="ECO:0000256" key="11">
    <source>
        <dbReference type="ARBA" id="ARBA00023166"/>
    </source>
</evidence>
<reference evidence="18 19" key="1">
    <citation type="submission" date="2015-07" db="EMBL/GenBank/DDBJ databases">
        <title>Complete genome sequence of Mycobacterium goodii X7B, a facultative thermophilic biodesulfurizing bacterium.</title>
        <authorList>
            <person name="Yu B."/>
            <person name="Li F."/>
            <person name="Xu P."/>
        </authorList>
    </citation>
    <scope>NUCLEOTIDE SEQUENCE [LARGE SCALE GENOMIC DNA]</scope>
    <source>
        <strain evidence="18 19">X7B</strain>
    </source>
</reference>
<keyword evidence="7" id="KW-0560">Oxidoreductase</keyword>
<dbReference type="OrthoDB" id="4517311at2"/>
<dbReference type="RefSeq" id="WP_049745669.1">
    <property type="nucleotide sequence ID" value="NZ_CP012150.1"/>
</dbReference>
<keyword evidence="8" id="KW-0408">Iron</keyword>
<dbReference type="InterPro" id="IPR002397">
    <property type="entry name" value="Cyt_P450_B"/>
</dbReference>
<dbReference type="SUPFAM" id="SSF48264">
    <property type="entry name" value="Cytochrome P450"/>
    <property type="match status" value="1"/>
</dbReference>
<comment type="pathway">
    <text evidence="13">Steroid metabolism; cholesterol degradation.</text>
</comment>
<keyword evidence="11" id="KW-1207">Sterol metabolism</keyword>
<comment type="cofactor">
    <cofactor evidence="1">
        <name>heme</name>
        <dbReference type="ChEBI" id="CHEBI:30413"/>
    </cofactor>
</comment>
<evidence type="ECO:0000256" key="5">
    <source>
        <dbReference type="ARBA" id="ARBA00022723"/>
    </source>
</evidence>
<dbReference type="InterPro" id="IPR036396">
    <property type="entry name" value="Cyt_P450_sf"/>
</dbReference>
<keyword evidence="5" id="KW-0479">Metal-binding</keyword>
<dbReference type="InterPro" id="IPR001128">
    <property type="entry name" value="Cyt_P450"/>
</dbReference>
<keyword evidence="9" id="KW-0503">Monooxygenase</keyword>
<dbReference type="EMBL" id="CP012150">
    <property type="protein sequence ID" value="AKS33248.1"/>
    <property type="molecule type" value="Genomic_DNA"/>
</dbReference>
<organism evidence="18 19">
    <name type="scientific">Mycolicibacterium goodii</name>
    <name type="common">Mycobacterium goodii</name>
    <dbReference type="NCBI Taxonomy" id="134601"/>
    <lineage>
        <taxon>Bacteria</taxon>
        <taxon>Bacillati</taxon>
        <taxon>Actinomycetota</taxon>
        <taxon>Actinomycetes</taxon>
        <taxon>Mycobacteriales</taxon>
        <taxon>Mycobacteriaceae</taxon>
        <taxon>Mycolicibacterium</taxon>
    </lineage>
</organism>
<dbReference type="GO" id="GO:0008395">
    <property type="term" value="F:steroid hydroxylase activity"/>
    <property type="evidence" value="ECO:0007669"/>
    <property type="project" value="TreeGrafter"/>
</dbReference>
<evidence type="ECO:0000256" key="12">
    <source>
        <dbReference type="ARBA" id="ARBA00023221"/>
    </source>
</evidence>
<gene>
    <name evidence="18" type="ORF">AFA91_16515</name>
</gene>
<dbReference type="Proteomes" id="UP000062255">
    <property type="component" value="Chromosome"/>
</dbReference>
<proteinExistence type="inferred from homology"/>
<comment type="similarity">
    <text evidence="2">Belongs to the cytochrome P450 family.</text>
</comment>
<evidence type="ECO:0000256" key="4">
    <source>
        <dbReference type="ARBA" id="ARBA00022617"/>
    </source>
</evidence>
<dbReference type="PANTHER" id="PTHR46696:SF4">
    <property type="entry name" value="BIOTIN BIOSYNTHESIS CYTOCHROME P450"/>
    <property type="match status" value="1"/>
</dbReference>
<keyword evidence="6" id="KW-0442">Lipid degradation</keyword>
<dbReference type="PANTHER" id="PTHR46696">
    <property type="entry name" value="P450, PUTATIVE (EUROFUNG)-RELATED"/>
    <property type="match status" value="1"/>
</dbReference>
<sequence>MTKPETKPEFTSEAGPALRFDPFSEQYFENPFDIYRQMRDEAPLYHDAEQDFYALSRHEDVAAALKDHEAFSSSRGCDLAMVKGDEPPQKSIIFMDPPEHRHMRSLLNKAFTPRAIQSQRDTIVEQVEYYLGQIGSDEFDVVQDFSAPFPVEVITRMAGVEPEYRQQVRHWIDTSLSREPGQVAYSEAGMKANIDTAMYYYSLVQKRRENPQDDMISRLIAAEIPGENGRLRRLDDVEITGFATLLGGAGAETVTKLIGTATVTFAKFGEQWRKLLDDRSKVGAAVEELLRYEGPVQYNVRYTLKEAQVPSGTIPAGKPVFLLKASANRDERAWTDPDVFDIDRDRTEAQNLGLGYGIHSCLGAALARLESTIALEKLLDFMPRYEVRWDGLQRVHMQNVAGYSHVPVRVLRR</sequence>
<dbReference type="Gene3D" id="1.10.630.10">
    <property type="entry name" value="Cytochrome P450"/>
    <property type="match status" value="1"/>
</dbReference>
<dbReference type="PATRIC" id="fig|134601.6.peg.3427"/>
<keyword evidence="3" id="KW-0153">Cholesterol metabolism</keyword>
<keyword evidence="12" id="KW-0753">Steroid metabolism</keyword>
<name>A0A0K0X796_MYCGD</name>
<protein>
    <recommendedName>
        <fullName evidence="14">Steroid C26-monooxygenase</fullName>
    </recommendedName>
    <alternativeName>
        <fullName evidence="15">Cholest-4-en-3-one C26-monooxygenase</fullName>
    </alternativeName>
    <alternativeName>
        <fullName evidence="17">Cholesterol C26-monooxygenase</fullName>
    </alternativeName>
    <alternativeName>
        <fullName evidence="16">Steroid C27-monooxygenase</fullName>
    </alternativeName>
</protein>
<evidence type="ECO:0000256" key="7">
    <source>
        <dbReference type="ARBA" id="ARBA00023002"/>
    </source>
</evidence>
<dbReference type="GO" id="GO:0020037">
    <property type="term" value="F:heme binding"/>
    <property type="evidence" value="ECO:0007669"/>
    <property type="project" value="InterPro"/>
</dbReference>
<evidence type="ECO:0000313" key="19">
    <source>
        <dbReference type="Proteomes" id="UP000062255"/>
    </source>
</evidence>
<evidence type="ECO:0000256" key="13">
    <source>
        <dbReference type="ARBA" id="ARBA00049645"/>
    </source>
</evidence>
<dbReference type="Pfam" id="PF00067">
    <property type="entry name" value="p450"/>
    <property type="match status" value="1"/>
</dbReference>
<evidence type="ECO:0000256" key="9">
    <source>
        <dbReference type="ARBA" id="ARBA00023033"/>
    </source>
</evidence>
<dbReference type="KEGG" id="mgo:AFA91_16515"/>
<dbReference type="GO" id="GO:0005506">
    <property type="term" value="F:iron ion binding"/>
    <property type="evidence" value="ECO:0007669"/>
    <property type="project" value="InterPro"/>
</dbReference>
<dbReference type="GO" id="GO:0006707">
    <property type="term" value="P:cholesterol catabolic process"/>
    <property type="evidence" value="ECO:0007669"/>
    <property type="project" value="TreeGrafter"/>
</dbReference>
<dbReference type="FunFam" id="1.10.630.10:FF:000018">
    <property type="entry name" value="Cytochrome P450 monooxygenase"/>
    <property type="match status" value="1"/>
</dbReference>
<evidence type="ECO:0000256" key="15">
    <source>
        <dbReference type="ARBA" id="ARBA00079588"/>
    </source>
</evidence>
<evidence type="ECO:0000256" key="16">
    <source>
        <dbReference type="ARBA" id="ARBA00082981"/>
    </source>
</evidence>
<dbReference type="GO" id="GO:0036199">
    <property type="term" value="F:cholest-4-en-3-one 26-monooxygenase activity"/>
    <property type="evidence" value="ECO:0007669"/>
    <property type="project" value="TreeGrafter"/>
</dbReference>
<accession>A0A0K0X796</accession>
<evidence type="ECO:0000256" key="6">
    <source>
        <dbReference type="ARBA" id="ARBA00022963"/>
    </source>
</evidence>
<dbReference type="STRING" id="134601.AFA91_16515"/>
<evidence type="ECO:0000256" key="14">
    <source>
        <dbReference type="ARBA" id="ARBA00070775"/>
    </source>
</evidence>
<evidence type="ECO:0000256" key="2">
    <source>
        <dbReference type="ARBA" id="ARBA00010617"/>
    </source>
</evidence>
<dbReference type="AlphaFoldDB" id="A0A0K0X796"/>
<keyword evidence="10" id="KW-0443">Lipid metabolism</keyword>
<evidence type="ECO:0000256" key="1">
    <source>
        <dbReference type="ARBA" id="ARBA00001971"/>
    </source>
</evidence>
<dbReference type="PRINTS" id="PR00359">
    <property type="entry name" value="BP450"/>
</dbReference>
<evidence type="ECO:0000256" key="10">
    <source>
        <dbReference type="ARBA" id="ARBA00023098"/>
    </source>
</evidence>
<evidence type="ECO:0000256" key="8">
    <source>
        <dbReference type="ARBA" id="ARBA00023004"/>
    </source>
</evidence>
<evidence type="ECO:0000256" key="17">
    <source>
        <dbReference type="ARBA" id="ARBA00083909"/>
    </source>
</evidence>
<evidence type="ECO:0000256" key="3">
    <source>
        <dbReference type="ARBA" id="ARBA00022548"/>
    </source>
</evidence>